<feature type="transmembrane region" description="Helical" evidence="1">
    <location>
        <begin position="21"/>
        <end position="38"/>
    </location>
</feature>
<dbReference type="Proteomes" id="UP000282028">
    <property type="component" value="Unassembled WGS sequence"/>
</dbReference>
<proteinExistence type="predicted"/>
<keyword evidence="1" id="KW-1133">Transmembrane helix</keyword>
<keyword evidence="1" id="KW-0472">Membrane</keyword>
<dbReference type="EMBL" id="RHHR01000001">
    <property type="protein sequence ID" value="RNB77286.1"/>
    <property type="molecule type" value="Genomic_DNA"/>
</dbReference>
<evidence type="ECO:0000256" key="1">
    <source>
        <dbReference type="SAM" id="Phobius"/>
    </source>
</evidence>
<feature type="transmembrane region" description="Helical" evidence="1">
    <location>
        <begin position="44"/>
        <end position="67"/>
    </location>
</feature>
<keyword evidence="1" id="KW-0812">Transmembrane</keyword>
<keyword evidence="3" id="KW-1185">Reference proteome</keyword>
<evidence type="ECO:0000313" key="2">
    <source>
        <dbReference type="EMBL" id="RNB77286.1"/>
    </source>
</evidence>
<dbReference type="AlphaFoldDB" id="A0A3M8CNH0"/>
<reference evidence="2 3" key="1">
    <citation type="submission" date="2018-10" db="EMBL/GenBank/DDBJ databases">
        <title>Phylogenomics of Brevibacillus.</title>
        <authorList>
            <person name="Dunlap C."/>
        </authorList>
    </citation>
    <scope>NUCLEOTIDE SEQUENCE [LARGE SCALE GENOMIC DNA]</scope>
    <source>
        <strain evidence="2 3">JCM 12215</strain>
    </source>
</reference>
<protein>
    <submittedName>
        <fullName evidence="2">Uncharacterized protein</fullName>
    </submittedName>
</protein>
<evidence type="ECO:0000313" key="3">
    <source>
        <dbReference type="Proteomes" id="UP000282028"/>
    </source>
</evidence>
<organism evidence="2 3">
    <name type="scientific">Brevibacillus invocatus</name>
    <dbReference type="NCBI Taxonomy" id="173959"/>
    <lineage>
        <taxon>Bacteria</taxon>
        <taxon>Bacillati</taxon>
        <taxon>Bacillota</taxon>
        <taxon>Bacilli</taxon>
        <taxon>Bacillales</taxon>
        <taxon>Paenibacillaceae</taxon>
        <taxon>Brevibacillus</taxon>
    </lineage>
</organism>
<feature type="transmembrane region" description="Helical" evidence="1">
    <location>
        <begin position="128"/>
        <end position="149"/>
    </location>
</feature>
<name>A0A3M8CNH0_9BACL</name>
<gene>
    <name evidence="2" type="ORF">EDM52_00375</name>
</gene>
<sequence>MHQTIYSYKLLYRFRWRSVGYLFQLLLIGLSLIGMSYYLRIPVIQLIVTLAILPAIAISHLVVFRIYAKLRLLKPQTTANMLVSPWWGTGYRLPVPIRLYRVTEGSVMAGSLFLALAAYVWLPIEYGLTLLCGSIILTLPRLLALFVSFRQPKQASVKYEERGVAFMRTDG</sequence>
<comment type="caution">
    <text evidence="2">The sequence shown here is derived from an EMBL/GenBank/DDBJ whole genome shotgun (WGS) entry which is preliminary data.</text>
</comment>
<dbReference type="OrthoDB" id="2678645at2"/>
<feature type="transmembrane region" description="Helical" evidence="1">
    <location>
        <begin position="102"/>
        <end position="122"/>
    </location>
</feature>
<accession>A0A3M8CNH0</accession>